<dbReference type="SUPFAM" id="SSF56672">
    <property type="entry name" value="DNA/RNA polymerases"/>
    <property type="match status" value="1"/>
</dbReference>
<feature type="non-terminal residue" evidence="2">
    <location>
        <position position="95"/>
    </location>
</feature>
<feature type="domain" description="Reverse transcriptase Ty1/copia-type" evidence="1">
    <location>
        <begin position="2"/>
        <end position="91"/>
    </location>
</feature>
<evidence type="ECO:0000313" key="2">
    <source>
        <dbReference type="EMBL" id="MCI43848.1"/>
    </source>
</evidence>
<sequence length="95" mass="10830">CKWVYKIKYHANDTIERYKARLVAKGYTQMEGVDYFDTFSPVAKMTTVRVLLAVAAVKGWHLEQLDVNNAFLHGDLNEEVYMSLPPGYTISSPSK</sequence>
<keyword evidence="3" id="KW-1185">Reference proteome</keyword>
<protein>
    <submittedName>
        <fullName evidence="2">Retrovirus-related Pol polyprotein from transposon TNT 1-94</fullName>
    </submittedName>
</protein>
<accession>A0A392S4S4</accession>
<feature type="non-terminal residue" evidence="2">
    <location>
        <position position="1"/>
    </location>
</feature>
<dbReference type="Pfam" id="PF07727">
    <property type="entry name" value="RVT_2"/>
    <property type="match status" value="1"/>
</dbReference>
<dbReference type="InterPro" id="IPR043502">
    <property type="entry name" value="DNA/RNA_pol_sf"/>
</dbReference>
<dbReference type="InterPro" id="IPR013103">
    <property type="entry name" value="RVT_2"/>
</dbReference>
<comment type="caution">
    <text evidence="2">The sequence shown here is derived from an EMBL/GenBank/DDBJ whole genome shotgun (WGS) entry which is preliminary data.</text>
</comment>
<name>A0A392S4S4_9FABA</name>
<evidence type="ECO:0000259" key="1">
    <source>
        <dbReference type="Pfam" id="PF07727"/>
    </source>
</evidence>
<proteinExistence type="predicted"/>
<organism evidence="2 3">
    <name type="scientific">Trifolium medium</name>
    <dbReference type="NCBI Taxonomy" id="97028"/>
    <lineage>
        <taxon>Eukaryota</taxon>
        <taxon>Viridiplantae</taxon>
        <taxon>Streptophyta</taxon>
        <taxon>Embryophyta</taxon>
        <taxon>Tracheophyta</taxon>
        <taxon>Spermatophyta</taxon>
        <taxon>Magnoliopsida</taxon>
        <taxon>eudicotyledons</taxon>
        <taxon>Gunneridae</taxon>
        <taxon>Pentapetalae</taxon>
        <taxon>rosids</taxon>
        <taxon>fabids</taxon>
        <taxon>Fabales</taxon>
        <taxon>Fabaceae</taxon>
        <taxon>Papilionoideae</taxon>
        <taxon>50 kb inversion clade</taxon>
        <taxon>NPAAA clade</taxon>
        <taxon>Hologalegina</taxon>
        <taxon>IRL clade</taxon>
        <taxon>Trifolieae</taxon>
        <taxon>Trifolium</taxon>
    </lineage>
</organism>
<evidence type="ECO:0000313" key="3">
    <source>
        <dbReference type="Proteomes" id="UP000265520"/>
    </source>
</evidence>
<reference evidence="2 3" key="1">
    <citation type="journal article" date="2018" name="Front. Plant Sci.">
        <title>Red Clover (Trifolium pratense) and Zigzag Clover (T. medium) - A Picture of Genomic Similarities and Differences.</title>
        <authorList>
            <person name="Dluhosova J."/>
            <person name="Istvanek J."/>
            <person name="Nedelnik J."/>
            <person name="Repkova J."/>
        </authorList>
    </citation>
    <scope>NUCLEOTIDE SEQUENCE [LARGE SCALE GENOMIC DNA]</scope>
    <source>
        <strain evidence="3">cv. 10/8</strain>
        <tissue evidence="2">Leaf</tissue>
    </source>
</reference>
<dbReference type="Proteomes" id="UP000265520">
    <property type="component" value="Unassembled WGS sequence"/>
</dbReference>
<dbReference type="EMBL" id="LXQA010322768">
    <property type="protein sequence ID" value="MCI43848.1"/>
    <property type="molecule type" value="Genomic_DNA"/>
</dbReference>
<dbReference type="AlphaFoldDB" id="A0A392S4S4"/>